<organism evidence="2 3">
    <name type="scientific">Clostridium omnivorum</name>
    <dbReference type="NCBI Taxonomy" id="1604902"/>
    <lineage>
        <taxon>Bacteria</taxon>
        <taxon>Bacillati</taxon>
        <taxon>Bacillota</taxon>
        <taxon>Clostridia</taxon>
        <taxon>Eubacteriales</taxon>
        <taxon>Clostridiaceae</taxon>
        <taxon>Clostridium</taxon>
    </lineage>
</organism>
<dbReference type="Gene3D" id="3.40.630.30">
    <property type="match status" value="1"/>
</dbReference>
<dbReference type="RefSeq" id="WP_264849495.1">
    <property type="nucleotide sequence ID" value="NZ_BRXR01000001.1"/>
</dbReference>
<accession>A0ABQ5N526</accession>
<dbReference type="Pfam" id="PF00583">
    <property type="entry name" value="Acetyltransf_1"/>
    <property type="match status" value="1"/>
</dbReference>
<protein>
    <recommendedName>
        <fullName evidence="1">N-acetyltransferase domain-containing protein</fullName>
    </recommendedName>
</protein>
<keyword evidence="3" id="KW-1185">Reference proteome</keyword>
<feature type="domain" description="N-acetyltransferase" evidence="1">
    <location>
        <begin position="1"/>
        <end position="175"/>
    </location>
</feature>
<name>A0ABQ5N526_9CLOT</name>
<evidence type="ECO:0000313" key="2">
    <source>
        <dbReference type="EMBL" id="GLC30230.1"/>
    </source>
</evidence>
<evidence type="ECO:0000259" key="1">
    <source>
        <dbReference type="PROSITE" id="PS51186"/>
    </source>
</evidence>
<dbReference type="SUPFAM" id="SSF55729">
    <property type="entry name" value="Acyl-CoA N-acyltransferases (Nat)"/>
    <property type="match status" value="1"/>
</dbReference>
<comment type="caution">
    <text evidence="2">The sequence shown here is derived from an EMBL/GenBank/DDBJ whole genome shotgun (WGS) entry which is preliminary data.</text>
</comment>
<dbReference type="InterPro" id="IPR000182">
    <property type="entry name" value="GNAT_dom"/>
</dbReference>
<dbReference type="CDD" id="cd04301">
    <property type="entry name" value="NAT_SF"/>
    <property type="match status" value="1"/>
</dbReference>
<reference evidence="2 3" key="1">
    <citation type="journal article" date="2024" name="Int. J. Syst. Evol. Microbiol.">
        <title>Clostridium omnivorum sp. nov., isolated from anoxic soil under the treatment of reductive soil disinfestation.</title>
        <authorList>
            <person name="Ueki A."/>
            <person name="Tonouchi A."/>
            <person name="Kaku N."/>
            <person name="Honma S."/>
            <person name="Ueki K."/>
        </authorList>
    </citation>
    <scope>NUCLEOTIDE SEQUENCE [LARGE SCALE GENOMIC DNA]</scope>
    <source>
        <strain evidence="2 3">E14</strain>
    </source>
</reference>
<evidence type="ECO:0000313" key="3">
    <source>
        <dbReference type="Proteomes" id="UP001208567"/>
    </source>
</evidence>
<dbReference type="EMBL" id="BRXR01000001">
    <property type="protein sequence ID" value="GLC30230.1"/>
    <property type="molecule type" value="Genomic_DNA"/>
</dbReference>
<gene>
    <name evidence="2" type="ORF">bsdE14_16400</name>
</gene>
<proteinExistence type="predicted"/>
<dbReference type="PROSITE" id="PS51186">
    <property type="entry name" value="GNAT"/>
    <property type="match status" value="1"/>
</dbReference>
<sequence length="175" mass="20289">MEYRKLQINEINRNLFKQFERHQKVTQCFRKVNGEWIVKDVPFIDQWSEEDYCQLVELLKNTLKTGGIVYGAFSENTLKGFASVESVLIGEIHEYLELSCIHVSEDMRGHGIGKNLFQMATQWAKTYGAKKLYISAHSSVESQAFYKAMGCNEALEYSEKHVEKEPCDCQLEYVL</sequence>
<dbReference type="InterPro" id="IPR016181">
    <property type="entry name" value="Acyl_CoA_acyltransferase"/>
</dbReference>
<dbReference type="Proteomes" id="UP001208567">
    <property type="component" value="Unassembled WGS sequence"/>
</dbReference>